<evidence type="ECO:0000313" key="3">
    <source>
        <dbReference type="WBParaSite" id="HPBE_0000376201-mRNA-1"/>
    </source>
</evidence>
<evidence type="ECO:0000313" key="1">
    <source>
        <dbReference type="EMBL" id="VDO42351.1"/>
    </source>
</evidence>
<dbReference type="OrthoDB" id="5809216at2759"/>
<sequence>MSRKPELASILLRLPTKFVYLKAISQCFEDTYYKYHYCGRGKELKGPGPDRCLVSNED</sequence>
<reference evidence="3" key="2">
    <citation type="submission" date="2019-09" db="UniProtKB">
        <authorList>
            <consortium name="WormBaseParasite"/>
        </authorList>
    </citation>
    <scope>IDENTIFICATION</scope>
</reference>
<evidence type="ECO:0000313" key="2">
    <source>
        <dbReference type="Proteomes" id="UP000050761"/>
    </source>
</evidence>
<dbReference type="EMBL" id="UZAH01014222">
    <property type="protein sequence ID" value="VDO42351.1"/>
    <property type="molecule type" value="Genomic_DNA"/>
</dbReference>
<accession>A0A3P7V493</accession>
<reference evidence="1 2" key="1">
    <citation type="submission" date="2018-11" db="EMBL/GenBank/DDBJ databases">
        <authorList>
            <consortium name="Pathogen Informatics"/>
        </authorList>
    </citation>
    <scope>NUCLEOTIDE SEQUENCE [LARGE SCALE GENOMIC DNA]</scope>
</reference>
<gene>
    <name evidence="1" type="ORF">HPBE_LOCUS3763</name>
</gene>
<proteinExistence type="predicted"/>
<name>A0A183FC70_HELPZ</name>
<dbReference type="Proteomes" id="UP000050761">
    <property type="component" value="Unassembled WGS sequence"/>
</dbReference>
<keyword evidence="2" id="KW-1185">Reference proteome</keyword>
<dbReference type="WBParaSite" id="HPBE_0000376201-mRNA-1">
    <property type="protein sequence ID" value="HPBE_0000376201-mRNA-1"/>
    <property type="gene ID" value="HPBE_0000376201"/>
</dbReference>
<protein>
    <submittedName>
        <fullName evidence="1 3">Uncharacterized protein</fullName>
    </submittedName>
</protein>
<dbReference type="AlphaFoldDB" id="A0A183FC70"/>
<organism evidence="2 3">
    <name type="scientific">Heligmosomoides polygyrus</name>
    <name type="common">Parasitic roundworm</name>
    <dbReference type="NCBI Taxonomy" id="6339"/>
    <lineage>
        <taxon>Eukaryota</taxon>
        <taxon>Metazoa</taxon>
        <taxon>Ecdysozoa</taxon>
        <taxon>Nematoda</taxon>
        <taxon>Chromadorea</taxon>
        <taxon>Rhabditida</taxon>
        <taxon>Rhabditina</taxon>
        <taxon>Rhabditomorpha</taxon>
        <taxon>Strongyloidea</taxon>
        <taxon>Heligmosomidae</taxon>
        <taxon>Heligmosomoides</taxon>
    </lineage>
</organism>
<accession>A0A183FC70</accession>